<evidence type="ECO:0000313" key="2">
    <source>
        <dbReference type="EMBL" id="RVQ65445.1"/>
    </source>
</evidence>
<dbReference type="RefSeq" id="WP_127613350.1">
    <property type="nucleotide sequence ID" value="NZ_RXOL01000007.1"/>
</dbReference>
<dbReference type="InterPro" id="IPR021109">
    <property type="entry name" value="Peptidase_aspartic_dom_sf"/>
</dbReference>
<sequence length="220" mass="23029">MADFIEFLHTLPYGDVFAANPLLAVALLALCLSMVGGAIRKGAPAIGGLMRGVGSFGLVAVLVLTVIDLARLNPDLAMPQLGVPEQVVDGEETHVPLAGDGHYWINARVNGHPVRFLVDTGASLTAISPETAEAAGIDAQSVLGTVRLETANGSAPAHLTSIDRLETGTIRAKDLRAVIAPTMNGMNVLGMNFLSRLERWSVEDGTLVLVPHDPQAPAQS</sequence>
<keyword evidence="3" id="KW-1185">Reference proteome</keyword>
<dbReference type="NCBIfam" id="TIGR02281">
    <property type="entry name" value="clan_AA_DTGA"/>
    <property type="match status" value="1"/>
</dbReference>
<dbReference type="Gene3D" id="2.40.70.10">
    <property type="entry name" value="Acid Proteases"/>
    <property type="match status" value="1"/>
</dbReference>
<dbReference type="EMBL" id="RXOL01000007">
    <property type="protein sequence ID" value="RVQ65445.1"/>
    <property type="molecule type" value="Genomic_DNA"/>
</dbReference>
<dbReference type="GO" id="GO:0004190">
    <property type="term" value="F:aspartic-type endopeptidase activity"/>
    <property type="evidence" value="ECO:0007669"/>
    <property type="project" value="InterPro"/>
</dbReference>
<evidence type="ECO:0000256" key="1">
    <source>
        <dbReference type="SAM" id="Phobius"/>
    </source>
</evidence>
<dbReference type="Pfam" id="PF13975">
    <property type="entry name" value="gag-asp_proteas"/>
    <property type="match status" value="1"/>
</dbReference>
<organism evidence="2 3">
    <name type="scientific">Croceicoccus ponticola</name>
    <dbReference type="NCBI Taxonomy" id="2217664"/>
    <lineage>
        <taxon>Bacteria</taxon>
        <taxon>Pseudomonadati</taxon>
        <taxon>Pseudomonadota</taxon>
        <taxon>Alphaproteobacteria</taxon>
        <taxon>Sphingomonadales</taxon>
        <taxon>Erythrobacteraceae</taxon>
        <taxon>Croceicoccus</taxon>
    </lineage>
</organism>
<gene>
    <name evidence="2" type="ORF">EKN06_12975</name>
</gene>
<dbReference type="EC" id="3.4.23.-" evidence="2"/>
<reference evidence="2 3" key="1">
    <citation type="submission" date="2018-12" db="EMBL/GenBank/DDBJ databases">
        <title>Croceicoccus ponticola sp. nov., a lipolytic bacterium isolated from seawater.</title>
        <authorList>
            <person name="Yoon J.-H."/>
        </authorList>
    </citation>
    <scope>NUCLEOTIDE SEQUENCE [LARGE SCALE GENOMIC DNA]</scope>
    <source>
        <strain evidence="2 3">GM-16</strain>
    </source>
</reference>
<keyword evidence="1" id="KW-0812">Transmembrane</keyword>
<dbReference type="CDD" id="cd05483">
    <property type="entry name" value="retropepsin_like_bacteria"/>
    <property type="match status" value="1"/>
</dbReference>
<keyword evidence="1" id="KW-1133">Transmembrane helix</keyword>
<dbReference type="Proteomes" id="UP000283003">
    <property type="component" value="Unassembled WGS sequence"/>
</dbReference>
<dbReference type="SUPFAM" id="SSF50630">
    <property type="entry name" value="Acid proteases"/>
    <property type="match status" value="1"/>
</dbReference>
<protein>
    <submittedName>
        <fullName evidence="2">TIGR02281 family clan AA aspartic protease</fullName>
        <ecNumber evidence="2">3.4.23.-</ecNumber>
    </submittedName>
</protein>
<dbReference type="AlphaFoldDB" id="A0A437GUV0"/>
<proteinExistence type="predicted"/>
<dbReference type="InterPro" id="IPR011969">
    <property type="entry name" value="Clan_AA_Asp_peptidase_C"/>
</dbReference>
<dbReference type="InterPro" id="IPR001969">
    <property type="entry name" value="Aspartic_peptidase_AS"/>
</dbReference>
<accession>A0A437GUV0</accession>
<keyword evidence="2" id="KW-0378">Hydrolase</keyword>
<dbReference type="InterPro" id="IPR034122">
    <property type="entry name" value="Retropepsin-like_bacterial"/>
</dbReference>
<keyword evidence="2" id="KW-0645">Protease</keyword>
<evidence type="ECO:0000313" key="3">
    <source>
        <dbReference type="Proteomes" id="UP000283003"/>
    </source>
</evidence>
<keyword evidence="1" id="KW-0472">Membrane</keyword>
<feature type="transmembrane region" description="Helical" evidence="1">
    <location>
        <begin position="16"/>
        <end position="37"/>
    </location>
</feature>
<dbReference type="GO" id="GO:0006508">
    <property type="term" value="P:proteolysis"/>
    <property type="evidence" value="ECO:0007669"/>
    <property type="project" value="UniProtKB-KW"/>
</dbReference>
<name>A0A437GUV0_9SPHN</name>
<feature type="transmembrane region" description="Helical" evidence="1">
    <location>
        <begin position="49"/>
        <end position="70"/>
    </location>
</feature>
<dbReference type="OrthoDB" id="7595324at2"/>
<comment type="caution">
    <text evidence="2">The sequence shown here is derived from an EMBL/GenBank/DDBJ whole genome shotgun (WGS) entry which is preliminary data.</text>
</comment>
<dbReference type="PROSITE" id="PS00141">
    <property type="entry name" value="ASP_PROTEASE"/>
    <property type="match status" value="1"/>
</dbReference>